<keyword evidence="1" id="KW-1188">Viral release from host cell</keyword>
<dbReference type="InterPro" id="IPR054613">
    <property type="entry name" value="Peptidase_S78_dom"/>
</dbReference>
<protein>
    <submittedName>
        <fullName evidence="7">Prohead protease</fullName>
    </submittedName>
</protein>
<evidence type="ECO:0000313" key="7">
    <source>
        <dbReference type="EMBL" id="CAB4149144.1"/>
    </source>
</evidence>
<evidence type="ECO:0000256" key="2">
    <source>
        <dbReference type="ARBA" id="ARBA00022670"/>
    </source>
</evidence>
<dbReference type="SUPFAM" id="SSF56563">
    <property type="entry name" value="Major capsid protein gp5"/>
    <property type="match status" value="1"/>
</dbReference>
<dbReference type="GO" id="GO:0006508">
    <property type="term" value="P:proteolysis"/>
    <property type="evidence" value="ECO:0007669"/>
    <property type="project" value="UniProtKB-KW"/>
</dbReference>
<evidence type="ECO:0000256" key="3">
    <source>
        <dbReference type="ARBA" id="ARBA00022801"/>
    </source>
</evidence>
<evidence type="ECO:0000259" key="6">
    <source>
        <dbReference type="Pfam" id="PF04586"/>
    </source>
</evidence>
<name>A0A6J5MQS7_9CAUD</name>
<accession>A0A6J5MQS7</accession>
<keyword evidence="5" id="KW-1273">Viral capsid maturation</keyword>
<keyword evidence="3" id="KW-0378">Hydrolase</keyword>
<keyword evidence="2 7" id="KW-0645">Protease</keyword>
<dbReference type="GO" id="GO:0008233">
    <property type="term" value="F:peptidase activity"/>
    <property type="evidence" value="ECO:0007669"/>
    <property type="project" value="UniProtKB-KW"/>
</dbReference>
<dbReference type="Pfam" id="PF04586">
    <property type="entry name" value="Peptidase_S78"/>
    <property type="match status" value="1"/>
</dbReference>
<feature type="domain" description="Prohead serine protease" evidence="6">
    <location>
        <begin position="51"/>
        <end position="151"/>
    </location>
</feature>
<proteinExistence type="predicted"/>
<sequence>MQTLYIEASSIECSEERREISGKIVPMGTGEIGNTNLGAYTFAAGSIEIAEPTKIKLFSQHDMKKPVGRMISAEVRDGVGIFATFKLSRSQAGTDALIMASENLVSGLSIGAEIISSKPSRDGHTVVTAAKLKEVSLVTEPAFKSAEVLEIAAEEASAEAVEETLPTESEAVEVENTPTVEVTPVEAAAVEAAAPTIKAMAYTAPRIDTAPAVFLENSIRAQLGDESARQYLAAASDTTTTEVAGLVPTRQLTEIINNKSTAGRPSIDAISTGTLPDAGFKFQIPRVKSVPTVAAAAEKGAFSDTQVEIEYLDVTVAKYAGMQLFDVEVLDRTSPAFFAELQSLMADAYAKATNVAVRTAIQAGAAADATTITLPWDGAEMAGFIARASDSIYTNTLRFATGVIVSPTQWSNIMGMVDSSNRPLFIASQPQNAAGNVSQSLRGSLLGLDLYVDYSLTGVADGSIVVVNRESFTWYESSRLQLRADKVGTGQVEVGYYGYGAIATKVPSAGGAFKFNNAA</sequence>
<keyword evidence="4" id="KW-0118">Viral capsid assembly</keyword>
<reference evidence="7" key="1">
    <citation type="submission" date="2020-04" db="EMBL/GenBank/DDBJ databases">
        <authorList>
            <person name="Chiriac C."/>
            <person name="Salcher M."/>
            <person name="Ghai R."/>
            <person name="Kavagutti S V."/>
        </authorList>
    </citation>
    <scope>NUCLEOTIDE SEQUENCE</scope>
</reference>
<gene>
    <name evidence="7" type="ORF">UFOVP538_3</name>
</gene>
<evidence type="ECO:0000256" key="4">
    <source>
        <dbReference type="ARBA" id="ARBA00022950"/>
    </source>
</evidence>
<dbReference type="GO" id="GO:0046797">
    <property type="term" value="P:viral procapsid maturation"/>
    <property type="evidence" value="ECO:0007669"/>
    <property type="project" value="UniProtKB-KW"/>
</dbReference>
<evidence type="ECO:0000256" key="5">
    <source>
        <dbReference type="ARBA" id="ARBA00023045"/>
    </source>
</evidence>
<evidence type="ECO:0000256" key="1">
    <source>
        <dbReference type="ARBA" id="ARBA00022612"/>
    </source>
</evidence>
<organism evidence="7">
    <name type="scientific">uncultured Caudovirales phage</name>
    <dbReference type="NCBI Taxonomy" id="2100421"/>
    <lineage>
        <taxon>Viruses</taxon>
        <taxon>Duplodnaviria</taxon>
        <taxon>Heunggongvirae</taxon>
        <taxon>Uroviricota</taxon>
        <taxon>Caudoviricetes</taxon>
        <taxon>Peduoviridae</taxon>
        <taxon>Maltschvirus</taxon>
        <taxon>Maltschvirus maltsch</taxon>
    </lineage>
</organism>
<dbReference type="EMBL" id="LR796514">
    <property type="protein sequence ID" value="CAB4149144.1"/>
    <property type="molecule type" value="Genomic_DNA"/>
</dbReference>